<dbReference type="PANTHER" id="PTHR10799">
    <property type="entry name" value="SNF2/RAD54 HELICASE FAMILY"/>
    <property type="match status" value="1"/>
</dbReference>
<organism evidence="22 23">
    <name type="scientific">Tribolium castaneum</name>
    <name type="common">Red flour beetle</name>
    <dbReference type="NCBI Taxonomy" id="7070"/>
    <lineage>
        <taxon>Eukaryota</taxon>
        <taxon>Metazoa</taxon>
        <taxon>Ecdysozoa</taxon>
        <taxon>Arthropoda</taxon>
        <taxon>Hexapoda</taxon>
        <taxon>Insecta</taxon>
        <taxon>Pterygota</taxon>
        <taxon>Neoptera</taxon>
        <taxon>Endopterygota</taxon>
        <taxon>Coleoptera</taxon>
        <taxon>Polyphaga</taxon>
        <taxon>Cucujiformia</taxon>
        <taxon>Tenebrionidae</taxon>
        <taxon>Tenebrionidae incertae sedis</taxon>
        <taxon>Tribolium</taxon>
    </lineage>
</organism>
<dbReference type="CDD" id="cd14279">
    <property type="entry name" value="CUE"/>
    <property type="match status" value="1"/>
</dbReference>
<dbReference type="GO" id="GO:0005524">
    <property type="term" value="F:ATP binding"/>
    <property type="evidence" value="ECO:0007669"/>
    <property type="project" value="UniProtKB-KW"/>
</dbReference>
<dbReference type="eggNOG" id="KOG0389">
    <property type="taxonomic scope" value="Eukaryota"/>
</dbReference>
<dbReference type="AlphaFoldDB" id="D6WXY6"/>
<keyword evidence="14" id="KW-0539">Nucleus</keyword>
<dbReference type="InterPro" id="IPR003892">
    <property type="entry name" value="CUE"/>
</dbReference>
<dbReference type="Proteomes" id="UP000007266">
    <property type="component" value="Linkage group 8"/>
</dbReference>
<evidence type="ECO:0000256" key="7">
    <source>
        <dbReference type="ARBA" id="ARBA00022763"/>
    </source>
</evidence>
<dbReference type="InterPro" id="IPR038718">
    <property type="entry name" value="SNF2-like_sf"/>
</dbReference>
<accession>D6WXY6</accession>
<dbReference type="InParanoid" id="D6WXY6"/>
<dbReference type="Gene3D" id="1.10.8.10">
    <property type="entry name" value="DNA helicase RuvA subunit, C-terminal domain"/>
    <property type="match status" value="1"/>
</dbReference>
<evidence type="ECO:0000256" key="16">
    <source>
        <dbReference type="ARBA" id="ARBA00059294"/>
    </source>
</evidence>
<evidence type="ECO:0000313" key="23">
    <source>
        <dbReference type="Proteomes" id="UP000007266"/>
    </source>
</evidence>
<dbReference type="Pfam" id="PF00271">
    <property type="entry name" value="Helicase_C"/>
    <property type="match status" value="1"/>
</dbReference>
<feature type="domain" description="CUE" evidence="19">
    <location>
        <begin position="86"/>
        <end position="131"/>
    </location>
</feature>
<dbReference type="GO" id="GO:0003678">
    <property type="term" value="F:DNA helicase activity"/>
    <property type="evidence" value="ECO:0007669"/>
    <property type="project" value="UniProtKB-EC"/>
</dbReference>
<dbReference type="FunFam" id="3.40.50.10810:FF:000014">
    <property type="entry name" value="SWI/SNF-related matrix-associated actin-dependent regulator of chromatin subfamily A containing DEAD/H box 1"/>
    <property type="match status" value="1"/>
</dbReference>
<dbReference type="SUPFAM" id="SSF52540">
    <property type="entry name" value="P-loop containing nucleoside triphosphate hydrolases"/>
    <property type="match status" value="2"/>
</dbReference>
<evidence type="ECO:0000256" key="13">
    <source>
        <dbReference type="ARBA" id="ARBA00023204"/>
    </source>
</evidence>
<evidence type="ECO:0000256" key="18">
    <source>
        <dbReference type="SAM" id="MobiDB-lite"/>
    </source>
</evidence>
<dbReference type="GO" id="GO:0003677">
    <property type="term" value="F:DNA binding"/>
    <property type="evidence" value="ECO:0000318"/>
    <property type="project" value="GO_Central"/>
</dbReference>
<dbReference type="GO" id="GO:0005634">
    <property type="term" value="C:nucleus"/>
    <property type="evidence" value="ECO:0000318"/>
    <property type="project" value="GO_Central"/>
</dbReference>
<dbReference type="Gene3D" id="3.40.50.300">
    <property type="entry name" value="P-loop containing nucleotide triphosphate hydrolases"/>
    <property type="match status" value="1"/>
</dbReference>
<dbReference type="InterPro" id="IPR009060">
    <property type="entry name" value="UBA-like_sf"/>
</dbReference>
<dbReference type="InterPro" id="IPR014001">
    <property type="entry name" value="Helicase_ATP-bd"/>
</dbReference>
<dbReference type="GO" id="GO:0000785">
    <property type="term" value="C:chromatin"/>
    <property type="evidence" value="ECO:0000318"/>
    <property type="project" value="GO_Central"/>
</dbReference>
<feature type="domain" description="Helicase C-terminal" evidence="21">
    <location>
        <begin position="689"/>
        <end position="853"/>
    </location>
</feature>
<keyword evidence="11" id="KW-0156">Chromatin regulator</keyword>
<dbReference type="GO" id="GO:0031507">
    <property type="term" value="P:heterochromatin formation"/>
    <property type="evidence" value="ECO:0000318"/>
    <property type="project" value="GO_Central"/>
</dbReference>
<evidence type="ECO:0000256" key="15">
    <source>
        <dbReference type="ARBA" id="ARBA00048432"/>
    </source>
</evidence>
<dbReference type="PROSITE" id="PS51140">
    <property type="entry name" value="CUE"/>
    <property type="match status" value="1"/>
</dbReference>
<feature type="compositionally biased region" description="Polar residues" evidence="18">
    <location>
        <begin position="143"/>
        <end position="154"/>
    </location>
</feature>
<comment type="catalytic activity">
    <reaction evidence="15">
        <text>ATP + H2O = ADP + phosphate + H(+)</text>
        <dbReference type="Rhea" id="RHEA:13065"/>
        <dbReference type="ChEBI" id="CHEBI:15377"/>
        <dbReference type="ChEBI" id="CHEBI:15378"/>
        <dbReference type="ChEBI" id="CHEBI:30616"/>
        <dbReference type="ChEBI" id="CHEBI:43474"/>
        <dbReference type="ChEBI" id="CHEBI:456216"/>
        <dbReference type="EC" id="3.6.4.12"/>
    </reaction>
    <physiologicalReaction direction="left-to-right" evidence="15">
        <dbReference type="Rhea" id="RHEA:13066"/>
    </physiologicalReaction>
</comment>
<keyword evidence="9" id="KW-0347">Helicase</keyword>
<keyword evidence="7" id="KW-0227">DNA damage</keyword>
<comment type="function">
    <text evidence="16">DNA helicase that possesses intrinsic ATP-dependent nucleosome-remodeling activity and is both required for DNA repair and heterochromatin organization. Promotes DNA end resection of double-strand breaks (DSBs) following DNA damage: probably acts by weakening histone DNA interactions in nucleosomes flanking DSBs.</text>
</comment>
<evidence type="ECO:0000256" key="8">
    <source>
        <dbReference type="ARBA" id="ARBA00022801"/>
    </source>
</evidence>
<dbReference type="GO" id="GO:0140750">
    <property type="term" value="F:nucleosome array spacer activity"/>
    <property type="evidence" value="ECO:0000318"/>
    <property type="project" value="GO_Central"/>
</dbReference>
<dbReference type="PROSITE" id="PS51194">
    <property type="entry name" value="HELICASE_CTER"/>
    <property type="match status" value="1"/>
</dbReference>
<evidence type="ECO:0000256" key="4">
    <source>
        <dbReference type="ARBA" id="ARBA00012551"/>
    </source>
</evidence>
<dbReference type="InterPro" id="IPR049730">
    <property type="entry name" value="SNF2/RAD54-like_C"/>
</dbReference>
<keyword evidence="12" id="KW-0238">DNA-binding</keyword>
<evidence type="ECO:0000259" key="20">
    <source>
        <dbReference type="PROSITE" id="PS51192"/>
    </source>
</evidence>
<reference evidence="22 23" key="1">
    <citation type="journal article" date="2008" name="Nature">
        <title>The genome of the model beetle and pest Tribolium castaneum.</title>
        <authorList>
            <consortium name="Tribolium Genome Sequencing Consortium"/>
            <person name="Richards S."/>
            <person name="Gibbs R.A."/>
            <person name="Weinstock G.M."/>
            <person name="Brown S.J."/>
            <person name="Denell R."/>
            <person name="Beeman R.W."/>
            <person name="Gibbs R."/>
            <person name="Beeman R.W."/>
            <person name="Brown S.J."/>
            <person name="Bucher G."/>
            <person name="Friedrich M."/>
            <person name="Grimmelikhuijzen C.J."/>
            <person name="Klingler M."/>
            <person name="Lorenzen M."/>
            <person name="Richards S."/>
            <person name="Roth S."/>
            <person name="Schroder R."/>
            <person name="Tautz D."/>
            <person name="Zdobnov E.M."/>
            <person name="Muzny D."/>
            <person name="Gibbs R.A."/>
            <person name="Weinstock G.M."/>
            <person name="Attaway T."/>
            <person name="Bell S."/>
            <person name="Buhay C.J."/>
            <person name="Chandrabose M.N."/>
            <person name="Chavez D."/>
            <person name="Clerk-Blankenburg K.P."/>
            <person name="Cree A."/>
            <person name="Dao M."/>
            <person name="Davis C."/>
            <person name="Chacko J."/>
            <person name="Dinh H."/>
            <person name="Dugan-Rocha S."/>
            <person name="Fowler G."/>
            <person name="Garner T.T."/>
            <person name="Garnes J."/>
            <person name="Gnirke A."/>
            <person name="Hawes A."/>
            <person name="Hernandez J."/>
            <person name="Hines S."/>
            <person name="Holder M."/>
            <person name="Hume J."/>
            <person name="Jhangiani S.N."/>
            <person name="Joshi V."/>
            <person name="Khan Z.M."/>
            <person name="Jackson L."/>
            <person name="Kovar C."/>
            <person name="Kowis A."/>
            <person name="Lee S."/>
            <person name="Lewis L.R."/>
            <person name="Margolis J."/>
            <person name="Morgan M."/>
            <person name="Nazareth L.V."/>
            <person name="Nguyen N."/>
            <person name="Okwuonu G."/>
            <person name="Parker D."/>
            <person name="Richards S."/>
            <person name="Ruiz S.J."/>
            <person name="Santibanez J."/>
            <person name="Savard J."/>
            <person name="Scherer S.E."/>
            <person name="Schneider B."/>
            <person name="Sodergren E."/>
            <person name="Tautz D."/>
            <person name="Vattahil S."/>
            <person name="Villasana D."/>
            <person name="White C.S."/>
            <person name="Wright R."/>
            <person name="Park Y."/>
            <person name="Beeman R.W."/>
            <person name="Lord J."/>
            <person name="Oppert B."/>
            <person name="Lorenzen M."/>
            <person name="Brown S."/>
            <person name="Wang L."/>
            <person name="Savard J."/>
            <person name="Tautz D."/>
            <person name="Richards S."/>
            <person name="Weinstock G."/>
            <person name="Gibbs R.A."/>
            <person name="Liu Y."/>
            <person name="Worley K."/>
            <person name="Weinstock G."/>
            <person name="Elsik C.G."/>
            <person name="Reese J.T."/>
            <person name="Elhaik E."/>
            <person name="Landan G."/>
            <person name="Graur D."/>
            <person name="Arensburger P."/>
            <person name="Atkinson P."/>
            <person name="Beeman R.W."/>
            <person name="Beidler J."/>
            <person name="Brown S.J."/>
            <person name="Demuth J.P."/>
            <person name="Drury D.W."/>
            <person name="Du Y.Z."/>
            <person name="Fujiwara H."/>
            <person name="Lorenzen M."/>
            <person name="Maselli V."/>
            <person name="Osanai M."/>
            <person name="Park Y."/>
            <person name="Robertson H.M."/>
            <person name="Tu Z."/>
            <person name="Wang J.J."/>
            <person name="Wang S."/>
            <person name="Richards S."/>
            <person name="Song H."/>
            <person name="Zhang L."/>
            <person name="Sodergren E."/>
            <person name="Werner D."/>
            <person name="Stanke M."/>
            <person name="Morgenstern B."/>
            <person name="Solovyev V."/>
            <person name="Kosarev P."/>
            <person name="Brown G."/>
            <person name="Chen H.C."/>
            <person name="Ermolaeva O."/>
            <person name="Hlavina W."/>
            <person name="Kapustin Y."/>
            <person name="Kiryutin B."/>
            <person name="Kitts P."/>
            <person name="Maglott D."/>
            <person name="Pruitt K."/>
            <person name="Sapojnikov V."/>
            <person name="Souvorov A."/>
            <person name="Mackey A.J."/>
            <person name="Waterhouse R.M."/>
            <person name="Wyder S."/>
            <person name="Zdobnov E.M."/>
            <person name="Zdobnov E.M."/>
            <person name="Wyder S."/>
            <person name="Kriventseva E.V."/>
            <person name="Kadowaki T."/>
            <person name="Bork P."/>
            <person name="Aranda M."/>
            <person name="Bao R."/>
            <person name="Beermann A."/>
            <person name="Berns N."/>
            <person name="Bolognesi R."/>
            <person name="Bonneton F."/>
            <person name="Bopp D."/>
            <person name="Brown S.J."/>
            <person name="Bucher G."/>
            <person name="Butts T."/>
            <person name="Chaumot A."/>
            <person name="Denell R.E."/>
            <person name="Ferrier D.E."/>
            <person name="Friedrich M."/>
            <person name="Gordon C.M."/>
            <person name="Jindra M."/>
            <person name="Klingler M."/>
            <person name="Lan Q."/>
            <person name="Lattorff H.M."/>
            <person name="Laudet V."/>
            <person name="von Levetsow C."/>
            <person name="Liu Z."/>
            <person name="Lutz R."/>
            <person name="Lynch J.A."/>
            <person name="da Fonseca R.N."/>
            <person name="Posnien N."/>
            <person name="Reuter R."/>
            <person name="Roth S."/>
            <person name="Savard J."/>
            <person name="Schinko J.B."/>
            <person name="Schmitt C."/>
            <person name="Schoppmeier M."/>
            <person name="Schroder R."/>
            <person name="Shippy T.D."/>
            <person name="Simonnet F."/>
            <person name="Marques-Souza H."/>
            <person name="Tautz D."/>
            <person name="Tomoyasu Y."/>
            <person name="Trauner J."/>
            <person name="Van der Zee M."/>
            <person name="Vervoort M."/>
            <person name="Wittkopp N."/>
            <person name="Wimmer E.A."/>
            <person name="Yang X."/>
            <person name="Jones A.K."/>
            <person name="Sattelle D.B."/>
            <person name="Ebert P.R."/>
            <person name="Nelson D."/>
            <person name="Scott J.G."/>
            <person name="Beeman R.W."/>
            <person name="Muthukrishnan S."/>
            <person name="Kramer K.J."/>
            <person name="Arakane Y."/>
            <person name="Beeman R.W."/>
            <person name="Zhu Q."/>
            <person name="Hogenkamp D."/>
            <person name="Dixit R."/>
            <person name="Oppert B."/>
            <person name="Jiang H."/>
            <person name="Zou Z."/>
            <person name="Marshall J."/>
            <person name="Elpidina E."/>
            <person name="Vinokurov K."/>
            <person name="Oppert C."/>
            <person name="Zou Z."/>
            <person name="Evans J."/>
            <person name="Lu Z."/>
            <person name="Zhao P."/>
            <person name="Sumathipala N."/>
            <person name="Altincicek B."/>
            <person name="Vilcinskas A."/>
            <person name="Williams M."/>
            <person name="Hultmark D."/>
            <person name="Hetru C."/>
            <person name="Jiang H."/>
            <person name="Grimmelikhuijzen C.J."/>
            <person name="Hauser F."/>
            <person name="Cazzamali G."/>
            <person name="Williamson M."/>
            <person name="Park Y."/>
            <person name="Li B."/>
            <person name="Tanaka Y."/>
            <person name="Predel R."/>
            <person name="Neupert S."/>
            <person name="Schachtner J."/>
            <person name="Verleyen P."/>
            <person name="Raible F."/>
            <person name="Bork P."/>
            <person name="Friedrich M."/>
            <person name="Walden K.K."/>
            <person name="Robertson H.M."/>
            <person name="Angeli S."/>
            <person name="Foret S."/>
            <person name="Bucher G."/>
            <person name="Schuetz S."/>
            <person name="Maleszka R."/>
            <person name="Wimmer E.A."/>
            <person name="Beeman R.W."/>
            <person name="Lorenzen M."/>
            <person name="Tomoyasu Y."/>
            <person name="Miller S.C."/>
            <person name="Grossmann D."/>
            <person name="Bucher G."/>
        </authorList>
    </citation>
    <scope>NUCLEOTIDE SEQUENCE [LARGE SCALE GENOMIC DNA]</scope>
    <source>
        <strain evidence="22 23">Georgia GA2</strain>
    </source>
</reference>
<sequence length="871" mass="99592">MSENGSPTLLNLRDFRIQKKTLSHHSNNGAISSASNGAVRRRIIAFSDSDSDCDSSGTNSQSAVTPKPNIVIVPNSKNMKNPAVLEKENQMKYLMSSFPNVDAMVIHDVLSRHGFKVDEAASELARCHAVEFNSQGYAKWKEANTSNNPESLVKSTGKRKPSPESAPYNKRKKFKRRKSDDDTDDSTGSNQDFKDRRVFDSDEDSDVEISDELTGDKRKVFEFMQTATESELQLMSFCSKKKAEAIIEARPFTGWVDLVQKLSNNKNLNTDLLNAAQQVLMTRNNIRHLMKKCTNLAQQMEKAVAAGAGVKAQPRILSVSLRLTNYQMVGLNWLAVLHAQRVNGILADEMGLGKTVQVIAFLAYLKETFQAQNTHLVVVPSSTLDNWRSEFARWCPQLRVFMYYGSTEERRGFRVDFAKGILADFDVILTTYSLVGNSPEERKMFRVTPMHYVIFDEAHMLKNMNTQRYENLIRINAKHRILLTGTPLQNNLLELMSLLIFVMPKMFAEKTEDLKSLFQKTSKSKQTDDTLPPFEREQIEQAKRIMKPFVLRRLKCDVLQDLPKKIDHVMKVPMAPTQKEQYEALVASYQNAAVEEESAYNGMSIMTDLRKLSNHPLLLRYHYDEHQIREMAKLLVRDPTYKDTVEEYIVQDLLFMSDFEINKLTKIHRCLERYMLPDNLILTSGKFLYLDKILAELKQNGHRVLIFSQYVIMLNVMEDYLKIRKHKYLRMDGSTPVNERQDLVDEYMGDNSIFIFLLSTRAGGLGINLTSADTVIIHDIDFNPYNDKQAEDRCHRMGQTRPVTVYRLVSQGTIEEGMLEMNKEKLKLERQITTEETDNPDVKSVVRLLSSALGIDSSKANAFVSPPKKKT</sequence>
<dbReference type="CDD" id="cd18793">
    <property type="entry name" value="SF2_C_SNF"/>
    <property type="match status" value="1"/>
</dbReference>
<keyword evidence="23" id="KW-1185">Reference proteome</keyword>
<dbReference type="FunCoup" id="D6WXY6">
    <property type="interactions" value="1942"/>
</dbReference>
<dbReference type="Pfam" id="PF00176">
    <property type="entry name" value="SNF2-rel_dom"/>
    <property type="match status" value="1"/>
</dbReference>
<reference evidence="22 23" key="2">
    <citation type="journal article" date="2010" name="Nucleic Acids Res.">
        <title>BeetleBase in 2010: revisions to provide comprehensive genomic information for Tribolium castaneum.</title>
        <authorList>
            <person name="Kim H.S."/>
            <person name="Murphy T."/>
            <person name="Xia J."/>
            <person name="Caragea D."/>
            <person name="Park Y."/>
            <person name="Beeman R.W."/>
            <person name="Lorenzen M.D."/>
            <person name="Butcher S."/>
            <person name="Manak J.R."/>
            <person name="Brown S.J."/>
        </authorList>
    </citation>
    <scope>GENOME REANNOTATION</scope>
    <source>
        <strain evidence="22 23">Georgia GA2</strain>
    </source>
</reference>
<keyword evidence="5" id="KW-0158">Chromosome</keyword>
<dbReference type="GO" id="GO:0043130">
    <property type="term" value="F:ubiquitin binding"/>
    <property type="evidence" value="ECO:0007669"/>
    <property type="project" value="InterPro"/>
</dbReference>
<dbReference type="STRING" id="7070.D6WXY6"/>
<dbReference type="GO" id="GO:0045944">
    <property type="term" value="P:positive regulation of transcription by RNA polymerase II"/>
    <property type="evidence" value="ECO:0000318"/>
    <property type="project" value="GO_Central"/>
</dbReference>
<dbReference type="SUPFAM" id="SSF46934">
    <property type="entry name" value="UBA-like"/>
    <property type="match status" value="1"/>
</dbReference>
<comment type="similarity">
    <text evidence="3">Belongs to the SNF2/RAD54 helicase family.</text>
</comment>
<dbReference type="OrthoDB" id="448448at2759"/>
<feature type="region of interest" description="Disordered" evidence="18">
    <location>
        <begin position="142"/>
        <end position="208"/>
    </location>
</feature>
<evidence type="ECO:0000256" key="9">
    <source>
        <dbReference type="ARBA" id="ARBA00022806"/>
    </source>
</evidence>
<protein>
    <recommendedName>
        <fullName evidence="17">SWI/SNF-related matrix-associated actin-dependent regulator of chromatin subfamily A containing DEAD/H box 1 homolog</fullName>
        <ecNumber evidence="4">3.6.4.12</ecNumber>
    </recommendedName>
</protein>
<dbReference type="PhylomeDB" id="D6WXY6"/>
<evidence type="ECO:0000256" key="17">
    <source>
        <dbReference type="ARBA" id="ARBA00069890"/>
    </source>
</evidence>
<evidence type="ECO:0000256" key="5">
    <source>
        <dbReference type="ARBA" id="ARBA00022454"/>
    </source>
</evidence>
<dbReference type="OMA" id="MMLDVVE"/>
<keyword evidence="8" id="KW-0378">Hydrolase</keyword>
<dbReference type="InterPro" id="IPR001650">
    <property type="entry name" value="Helicase_C-like"/>
</dbReference>
<dbReference type="InterPro" id="IPR027417">
    <property type="entry name" value="P-loop_NTPase"/>
</dbReference>
<evidence type="ECO:0000256" key="2">
    <source>
        <dbReference type="ARBA" id="ARBA00004286"/>
    </source>
</evidence>
<evidence type="ECO:0000313" key="22">
    <source>
        <dbReference type="EMBL" id="EFA08918.1"/>
    </source>
</evidence>
<evidence type="ECO:0000256" key="10">
    <source>
        <dbReference type="ARBA" id="ARBA00022840"/>
    </source>
</evidence>
<dbReference type="GO" id="GO:0000729">
    <property type="term" value="P:DNA double-strand break processing"/>
    <property type="evidence" value="ECO:0000318"/>
    <property type="project" value="GO_Central"/>
</dbReference>
<keyword evidence="6" id="KW-0547">Nucleotide-binding</keyword>
<evidence type="ECO:0000256" key="1">
    <source>
        <dbReference type="ARBA" id="ARBA00004123"/>
    </source>
</evidence>
<gene>
    <name evidence="22" type="primary">AUGUSTUS-3.0.2_06624</name>
    <name evidence="22" type="ORF">TcasGA2_TC006624</name>
</gene>
<evidence type="ECO:0000256" key="3">
    <source>
        <dbReference type="ARBA" id="ARBA00007025"/>
    </source>
</evidence>
<dbReference type="GO" id="GO:0016787">
    <property type="term" value="F:hydrolase activity"/>
    <property type="evidence" value="ECO:0007669"/>
    <property type="project" value="UniProtKB-KW"/>
</dbReference>
<comment type="subcellular location">
    <subcellularLocation>
        <location evidence="2">Chromosome</location>
    </subcellularLocation>
    <subcellularLocation>
        <location evidence="1">Nucleus</location>
    </subcellularLocation>
</comment>
<dbReference type="FunFam" id="3.40.50.300:FF:001629">
    <property type="entry name" value="Probable ATP-dependent helicase PF08_0048"/>
    <property type="match status" value="1"/>
</dbReference>
<dbReference type="InterPro" id="IPR000330">
    <property type="entry name" value="SNF2_N"/>
</dbReference>
<evidence type="ECO:0000256" key="6">
    <source>
        <dbReference type="ARBA" id="ARBA00022741"/>
    </source>
</evidence>
<keyword evidence="13" id="KW-0234">DNA repair</keyword>
<name>D6WXY6_TRICA</name>
<keyword evidence="10" id="KW-0067">ATP-binding</keyword>
<dbReference type="HOGENOM" id="CLU_000315_16_3_1"/>
<dbReference type="Gene3D" id="3.40.50.10810">
    <property type="entry name" value="Tandem AAA-ATPase domain"/>
    <property type="match status" value="1"/>
</dbReference>
<dbReference type="EC" id="3.6.4.12" evidence="4"/>
<evidence type="ECO:0000256" key="12">
    <source>
        <dbReference type="ARBA" id="ARBA00023125"/>
    </source>
</evidence>
<evidence type="ECO:0000256" key="14">
    <source>
        <dbReference type="ARBA" id="ARBA00023242"/>
    </source>
</evidence>
<dbReference type="KEGG" id="tca:655456"/>
<dbReference type="SMART" id="SM00490">
    <property type="entry name" value="HELICc"/>
    <property type="match status" value="1"/>
</dbReference>
<evidence type="ECO:0000259" key="21">
    <source>
        <dbReference type="PROSITE" id="PS51194"/>
    </source>
</evidence>
<proteinExistence type="inferred from homology"/>
<dbReference type="GO" id="GO:0003682">
    <property type="term" value="F:chromatin binding"/>
    <property type="evidence" value="ECO:0000318"/>
    <property type="project" value="GO_Central"/>
</dbReference>
<evidence type="ECO:0000256" key="11">
    <source>
        <dbReference type="ARBA" id="ARBA00022853"/>
    </source>
</evidence>
<dbReference type="PROSITE" id="PS51192">
    <property type="entry name" value="HELICASE_ATP_BIND_1"/>
    <property type="match status" value="1"/>
</dbReference>
<evidence type="ECO:0000259" key="19">
    <source>
        <dbReference type="PROSITE" id="PS51140"/>
    </source>
</evidence>
<feature type="domain" description="Helicase ATP-binding" evidence="20">
    <location>
        <begin position="335"/>
        <end position="505"/>
    </location>
</feature>
<dbReference type="EMBL" id="KQ971362">
    <property type="protein sequence ID" value="EFA08918.1"/>
    <property type="molecule type" value="Genomic_DNA"/>
</dbReference>
<dbReference type="SMART" id="SM00487">
    <property type="entry name" value="DEXDc"/>
    <property type="match status" value="1"/>
</dbReference>